<dbReference type="GO" id="GO:0047804">
    <property type="term" value="F:cysteine-S-conjugate beta-lyase activity"/>
    <property type="evidence" value="ECO:0007669"/>
    <property type="project" value="InterPro"/>
</dbReference>
<accession>A0A9X9XGT2</accession>
<evidence type="ECO:0000256" key="7">
    <source>
        <dbReference type="RuleBase" id="RU362118"/>
    </source>
</evidence>
<comment type="cofactor">
    <cofactor evidence="1 7">
        <name>pyridoxal 5'-phosphate</name>
        <dbReference type="ChEBI" id="CHEBI:597326"/>
    </cofactor>
</comment>
<evidence type="ECO:0000256" key="4">
    <source>
        <dbReference type="ARBA" id="ARBA00023239"/>
    </source>
</evidence>
<name>A0A9X9XGT2_9PROT</name>
<comment type="catalytic activity">
    <reaction evidence="5">
        <text>L,L-cystathionine + H2O = L-homocysteine + pyruvate + NH4(+)</text>
        <dbReference type="Rhea" id="RHEA:13965"/>
        <dbReference type="ChEBI" id="CHEBI:15361"/>
        <dbReference type="ChEBI" id="CHEBI:15377"/>
        <dbReference type="ChEBI" id="CHEBI:28938"/>
        <dbReference type="ChEBI" id="CHEBI:58161"/>
        <dbReference type="ChEBI" id="CHEBI:58199"/>
    </reaction>
</comment>
<reference evidence="8" key="2">
    <citation type="journal article" date="2021" name="Syst. Appl. Microbiol.">
        <title>Roseomonas hellenica sp. nov., isolated from roots of wild-growing Alkanna tinctoria.</title>
        <authorList>
            <person name="Rat A."/>
            <person name="Naranjo H.D."/>
            <person name="Lebbe L."/>
            <person name="Cnockaert M."/>
            <person name="Krigas N."/>
            <person name="Grigoriadou K."/>
            <person name="Maloupa E."/>
            <person name="Willems A."/>
        </authorList>
    </citation>
    <scope>NUCLEOTIDE SEQUENCE</scope>
    <source>
        <strain evidence="8">LMG 31228</strain>
    </source>
</reference>
<dbReference type="Gene3D" id="3.40.640.10">
    <property type="entry name" value="Type I PLP-dependent aspartate aminotransferase-like (Major domain)"/>
    <property type="match status" value="1"/>
</dbReference>
<dbReference type="InterPro" id="IPR000277">
    <property type="entry name" value="Cys/Met-Metab_PyrdxlP-dep_enz"/>
</dbReference>
<dbReference type="PANTHER" id="PTHR43500:SF1">
    <property type="entry name" value="CYSTATHIONINE BETA-LYASE-RELATED"/>
    <property type="match status" value="1"/>
</dbReference>
<dbReference type="PIRSF" id="PIRSF001434">
    <property type="entry name" value="CGS"/>
    <property type="match status" value="1"/>
</dbReference>
<gene>
    <name evidence="8" type="ORF">GXW74_20670</name>
</gene>
<keyword evidence="9" id="KW-1185">Reference proteome</keyword>
<dbReference type="Pfam" id="PF01053">
    <property type="entry name" value="Cys_Met_Meta_PP"/>
    <property type="match status" value="1"/>
</dbReference>
<proteinExistence type="inferred from homology"/>
<dbReference type="InterPro" id="IPR015422">
    <property type="entry name" value="PyrdxlP-dep_Trfase_small"/>
</dbReference>
<dbReference type="EMBL" id="JAAEDL010000024">
    <property type="protein sequence ID" value="MBR0682918.1"/>
    <property type="molecule type" value="Genomic_DNA"/>
</dbReference>
<evidence type="ECO:0000256" key="5">
    <source>
        <dbReference type="ARBA" id="ARBA00047517"/>
    </source>
</evidence>
<dbReference type="InterPro" id="IPR006233">
    <property type="entry name" value="Cys_b_lyase_bac"/>
</dbReference>
<evidence type="ECO:0000256" key="1">
    <source>
        <dbReference type="ARBA" id="ARBA00001933"/>
    </source>
</evidence>
<dbReference type="Gene3D" id="3.90.1150.10">
    <property type="entry name" value="Aspartate Aminotransferase, domain 1"/>
    <property type="match status" value="1"/>
</dbReference>
<protein>
    <submittedName>
        <fullName evidence="8">Cystathionine beta-lyase</fullName>
    </submittedName>
</protein>
<dbReference type="InterPro" id="IPR015421">
    <property type="entry name" value="PyrdxlP-dep_Trfase_major"/>
</dbReference>
<evidence type="ECO:0000256" key="2">
    <source>
        <dbReference type="ARBA" id="ARBA00009077"/>
    </source>
</evidence>
<dbReference type="FunFam" id="3.40.640.10:FF:000046">
    <property type="entry name" value="Cystathionine gamma-lyase"/>
    <property type="match status" value="1"/>
</dbReference>
<keyword evidence="4" id="KW-0456">Lyase</keyword>
<keyword evidence="3 6" id="KW-0663">Pyridoxal phosphate</keyword>
<feature type="modified residue" description="N6-(pyridoxal phosphate)lysine" evidence="6">
    <location>
        <position position="203"/>
    </location>
</feature>
<dbReference type="GO" id="GO:0030170">
    <property type="term" value="F:pyridoxal phosphate binding"/>
    <property type="evidence" value="ECO:0007669"/>
    <property type="project" value="InterPro"/>
</dbReference>
<comment type="caution">
    <text evidence="8">The sequence shown here is derived from an EMBL/GenBank/DDBJ whole genome shotgun (WGS) entry which is preliminary data.</text>
</comment>
<organism evidence="8 9">
    <name type="scientific">Neoroseomonas eburnea</name>
    <dbReference type="NCBI Taxonomy" id="1346889"/>
    <lineage>
        <taxon>Bacteria</taxon>
        <taxon>Pseudomonadati</taxon>
        <taxon>Pseudomonadota</taxon>
        <taxon>Alphaproteobacteria</taxon>
        <taxon>Acetobacterales</taxon>
        <taxon>Acetobacteraceae</taxon>
        <taxon>Neoroseomonas</taxon>
    </lineage>
</organism>
<dbReference type="Proteomes" id="UP001138709">
    <property type="component" value="Unassembled WGS sequence"/>
</dbReference>
<dbReference type="PANTHER" id="PTHR43500">
    <property type="entry name" value="CYSTATHIONINE BETA-LYASE-RELATED"/>
    <property type="match status" value="1"/>
</dbReference>
<dbReference type="SUPFAM" id="SSF53383">
    <property type="entry name" value="PLP-dependent transferases"/>
    <property type="match status" value="1"/>
</dbReference>
<comment type="similarity">
    <text evidence="2 7">Belongs to the trans-sulfuration enzymes family.</text>
</comment>
<dbReference type="GO" id="GO:0019346">
    <property type="term" value="P:transsulfuration"/>
    <property type="evidence" value="ECO:0007669"/>
    <property type="project" value="InterPro"/>
</dbReference>
<dbReference type="GO" id="GO:0019450">
    <property type="term" value="P:L-cysteine catabolic process to pyruvate"/>
    <property type="evidence" value="ECO:0007669"/>
    <property type="project" value="TreeGrafter"/>
</dbReference>
<dbReference type="InterPro" id="IPR015424">
    <property type="entry name" value="PyrdxlP-dep_Trfase"/>
</dbReference>
<reference evidence="8" key="1">
    <citation type="submission" date="2020-01" db="EMBL/GenBank/DDBJ databases">
        <authorList>
            <person name="Rat A."/>
        </authorList>
    </citation>
    <scope>NUCLEOTIDE SEQUENCE</scope>
    <source>
        <strain evidence="8">LMG 31228</strain>
    </source>
</reference>
<sequence>MNHAPMTVPAREPEPGDFRSLAPAIHRGSTVVFGSMAEYGRRRDRFYDGYSYGLYGTPTSRELERRIAALEGAARCYVVPSGMAAITLVTLACAAGGQVLFPDSVYDPVRTLATTLLAPCGIEARFYDPMIGGGIASLLTPATRLVWVESPGSVTMEVQDLPDIAAAAHRHGALVAADSTWATPLRCRALDHGADFAVNAVSKYLNGHSDVLMGAVSVRDEALYRRLRDVGRALGHGVSPEDCALVMRGLETLELRLDRAEATALRLARWLAGRPEVETVLHPALQSCPGHMTWRRDFRGASGVFSVVLAAWTRSRLPAVVEALRCFAIGASWGATRSLVAPIDPAPLRTAVPAPATGPILRLSAGLEDPALLEADLAQAFALFRPSQGTADHASPPAVEETVR</sequence>
<evidence type="ECO:0000313" key="9">
    <source>
        <dbReference type="Proteomes" id="UP001138709"/>
    </source>
</evidence>
<evidence type="ECO:0000313" key="8">
    <source>
        <dbReference type="EMBL" id="MBR0682918.1"/>
    </source>
</evidence>
<evidence type="ECO:0000256" key="3">
    <source>
        <dbReference type="ARBA" id="ARBA00022898"/>
    </source>
</evidence>
<dbReference type="AlphaFoldDB" id="A0A9X9XGT2"/>
<evidence type="ECO:0000256" key="6">
    <source>
        <dbReference type="PIRSR" id="PIRSR001434-2"/>
    </source>
</evidence>